<dbReference type="InterPro" id="IPR008538">
    <property type="entry name" value="Uma2"/>
</dbReference>
<keyword evidence="2" id="KW-0540">Nuclease</keyword>
<evidence type="ECO:0000313" key="2">
    <source>
        <dbReference type="EMBL" id="NER29107.1"/>
    </source>
</evidence>
<dbReference type="InterPro" id="IPR011335">
    <property type="entry name" value="Restrct_endonuc-II-like"/>
</dbReference>
<keyword evidence="2" id="KW-0255">Endonuclease</keyword>
<dbReference type="GO" id="GO:0004519">
    <property type="term" value="F:endonuclease activity"/>
    <property type="evidence" value="ECO:0007669"/>
    <property type="project" value="UniProtKB-KW"/>
</dbReference>
<dbReference type="EMBL" id="JAAHFQ010000309">
    <property type="protein sequence ID" value="NER29107.1"/>
    <property type="molecule type" value="Genomic_DNA"/>
</dbReference>
<comment type="caution">
    <text evidence="2">The sequence shown here is derived from an EMBL/GenBank/DDBJ whole genome shotgun (WGS) entry which is preliminary data.</text>
</comment>
<dbReference type="InterPro" id="IPR012296">
    <property type="entry name" value="Nuclease_put_TT1808"/>
</dbReference>
<dbReference type="SUPFAM" id="SSF52980">
    <property type="entry name" value="Restriction endonuclease-like"/>
    <property type="match status" value="1"/>
</dbReference>
<name>A0A6B3NBQ7_9CYAN</name>
<dbReference type="AlphaFoldDB" id="A0A6B3NBQ7"/>
<dbReference type="Gene3D" id="3.90.1570.10">
    <property type="entry name" value="tt1808, chain A"/>
    <property type="match status" value="1"/>
</dbReference>
<sequence length="230" mass="25784">MGTVSRQKVLGKVLPLENGDCLTRYEFERRYQAMPQIKKAELIEGVVYMASPLRFEPHAEPHSSIIGWLWIYRIATPGIRLGDNATVRLDMDNEPQPDALLRIDESLGGQSYLDEDDYVAGAPELIAEVAASSAAYDLGDKLKAYRRNRVQEYLVWQVYDQRLDWFRLKEGRYVTLEPDKSGVVRSEVFPGLWLAVSALLAGDLAKVLTVAQSGIATVEHGAFVERLKGS</sequence>
<feature type="domain" description="Putative restriction endonuclease" evidence="1">
    <location>
        <begin position="30"/>
        <end position="197"/>
    </location>
</feature>
<protein>
    <submittedName>
        <fullName evidence="2">Uma2 family endonuclease</fullName>
    </submittedName>
</protein>
<evidence type="ECO:0000259" key="1">
    <source>
        <dbReference type="Pfam" id="PF05685"/>
    </source>
</evidence>
<dbReference type="CDD" id="cd06260">
    <property type="entry name" value="DUF820-like"/>
    <property type="match status" value="1"/>
</dbReference>
<keyword evidence="2" id="KW-0378">Hydrolase</keyword>
<dbReference type="Pfam" id="PF05685">
    <property type="entry name" value="Uma2"/>
    <property type="match status" value="1"/>
</dbReference>
<dbReference type="PANTHER" id="PTHR35400">
    <property type="entry name" value="SLR1083 PROTEIN"/>
    <property type="match status" value="1"/>
</dbReference>
<accession>A0A6B3NBQ7</accession>
<gene>
    <name evidence="2" type="ORF">F6J89_16090</name>
</gene>
<organism evidence="2">
    <name type="scientific">Symploca sp. SIO1C4</name>
    <dbReference type="NCBI Taxonomy" id="2607765"/>
    <lineage>
        <taxon>Bacteria</taxon>
        <taxon>Bacillati</taxon>
        <taxon>Cyanobacteriota</taxon>
        <taxon>Cyanophyceae</taxon>
        <taxon>Coleofasciculales</taxon>
        <taxon>Coleofasciculaceae</taxon>
        <taxon>Symploca</taxon>
    </lineage>
</organism>
<reference evidence="2" key="1">
    <citation type="submission" date="2019-11" db="EMBL/GenBank/DDBJ databases">
        <title>Genomic insights into an expanded diversity of filamentous marine cyanobacteria reveals the extraordinary biosynthetic potential of Moorea and Okeania.</title>
        <authorList>
            <person name="Ferreira Leao T."/>
            <person name="Wang M."/>
            <person name="Moss N."/>
            <person name="Da Silva R."/>
            <person name="Sanders J."/>
            <person name="Nurk S."/>
            <person name="Gurevich A."/>
            <person name="Humphrey G."/>
            <person name="Reher R."/>
            <person name="Zhu Q."/>
            <person name="Belda-Ferre P."/>
            <person name="Glukhov E."/>
            <person name="Rex R."/>
            <person name="Dorrestein P.C."/>
            <person name="Knight R."/>
            <person name="Pevzner P."/>
            <person name="Gerwick W.H."/>
            <person name="Gerwick L."/>
        </authorList>
    </citation>
    <scope>NUCLEOTIDE SEQUENCE</scope>
    <source>
        <strain evidence="2">SIO1C4</strain>
    </source>
</reference>
<proteinExistence type="predicted"/>
<dbReference type="PANTHER" id="PTHR35400:SF3">
    <property type="entry name" value="SLL1072 PROTEIN"/>
    <property type="match status" value="1"/>
</dbReference>